<dbReference type="EMBL" id="BEYU01000012">
    <property type="protein sequence ID" value="GBG25273.1"/>
    <property type="molecule type" value="Genomic_DNA"/>
</dbReference>
<evidence type="ECO:0000256" key="3">
    <source>
        <dbReference type="PIRSR" id="PIRSR037505-2"/>
    </source>
</evidence>
<dbReference type="InParanoid" id="A0A2R5G9S2"/>
<dbReference type="PIRSF" id="PIRSF037505">
    <property type="entry name" value="Betaine_HMT"/>
    <property type="match status" value="1"/>
</dbReference>
<feature type="binding site" evidence="3 4">
    <location>
        <position position="296"/>
    </location>
    <ligand>
        <name>Zn(2+)</name>
        <dbReference type="ChEBI" id="CHEBI:29105"/>
    </ligand>
</feature>
<feature type="domain" description="Hcy-binding" evidence="5">
    <location>
        <begin position="1"/>
        <end position="311"/>
    </location>
</feature>
<dbReference type="GO" id="GO:0008270">
    <property type="term" value="F:zinc ion binding"/>
    <property type="evidence" value="ECO:0007669"/>
    <property type="project" value="InterPro"/>
</dbReference>
<name>A0A2R5G9S2_9STRA</name>
<dbReference type="GO" id="GO:0032259">
    <property type="term" value="P:methylation"/>
    <property type="evidence" value="ECO:0007669"/>
    <property type="project" value="UniProtKB-KW"/>
</dbReference>
<keyword evidence="2 4" id="KW-0808">Transferase</keyword>
<dbReference type="InterPro" id="IPR003726">
    <property type="entry name" value="HCY_dom"/>
</dbReference>
<dbReference type="SUPFAM" id="SSF82282">
    <property type="entry name" value="Homocysteine S-methyltransferase"/>
    <property type="match status" value="1"/>
</dbReference>
<reference evidence="6 7" key="1">
    <citation type="submission" date="2017-12" db="EMBL/GenBank/DDBJ databases">
        <title>Sequencing, de novo assembly and annotation of complete genome of a new Thraustochytrid species, strain FCC1311.</title>
        <authorList>
            <person name="Sedici K."/>
            <person name="Godart F."/>
            <person name="Aiese Cigliano R."/>
            <person name="Sanseverino W."/>
            <person name="Barakat M."/>
            <person name="Ortet P."/>
            <person name="Marechal E."/>
            <person name="Cagnac O."/>
            <person name="Amato A."/>
        </authorList>
    </citation>
    <scope>NUCLEOTIDE SEQUENCE [LARGE SCALE GENOMIC DNA]</scope>
</reference>
<dbReference type="InterPro" id="IPR017226">
    <property type="entry name" value="BHMT-like"/>
</dbReference>
<evidence type="ECO:0000256" key="2">
    <source>
        <dbReference type="ARBA" id="ARBA00022679"/>
    </source>
</evidence>
<dbReference type="InterPro" id="IPR036589">
    <property type="entry name" value="HCY_dom_sf"/>
</dbReference>
<evidence type="ECO:0000256" key="1">
    <source>
        <dbReference type="ARBA" id="ARBA00022603"/>
    </source>
</evidence>
<gene>
    <name evidence="6" type="ORF">FCC1311_014902</name>
</gene>
<evidence type="ECO:0000313" key="7">
    <source>
        <dbReference type="Proteomes" id="UP000241890"/>
    </source>
</evidence>
<dbReference type="PROSITE" id="PS50970">
    <property type="entry name" value="HCY"/>
    <property type="match status" value="1"/>
</dbReference>
<dbReference type="Gene3D" id="3.20.20.330">
    <property type="entry name" value="Homocysteine-binding-like domain"/>
    <property type="match status" value="1"/>
</dbReference>
<proteinExistence type="predicted"/>
<feature type="binding site" evidence="4">
    <location>
        <position position="215"/>
    </location>
    <ligand>
        <name>Zn(2+)</name>
        <dbReference type="ChEBI" id="CHEBI:29105"/>
    </ligand>
</feature>
<sequence length="316" mass="34251">MPRITVLDGGMGRELHAMGAPVRQPEWSALPVMETPDLVREAHLRFAHAGAEVLTSNAYAVVPFHIGAEVFDKRGSELARKAVQLAKEAAEKFSAEAPGRPKPRVAASMPPPLGSYHLEFTKNEAEARQIWTVLLRAQADLCDQLALETLSSIAETRVGLEMCAKEGKPVWVSCSLCHDEPARLRSGETVADWVRAVYASNEEHGRCVEALLFNCSRLEIMESAVRIAASTLAELNATASTPATLRIGVYANAFCVNQMPEANTTILAMREEITPEFYAEYAKQWIAAGASIVGGCCGIGPAHIAQIAKIRDGQEQ</sequence>
<comment type="cofactor">
    <cofactor evidence="3">
        <name>Zn(2+)</name>
        <dbReference type="ChEBI" id="CHEBI:29105"/>
    </cofactor>
    <text evidence="3">Binds 1 zinc ion per subunit.</text>
</comment>
<comment type="caution">
    <text evidence="6">The sequence shown here is derived from an EMBL/GenBank/DDBJ whole genome shotgun (WGS) entry which is preliminary data.</text>
</comment>
<dbReference type="OrthoDB" id="261426at2759"/>
<feature type="binding site" evidence="3 4">
    <location>
        <position position="297"/>
    </location>
    <ligand>
        <name>Zn(2+)</name>
        <dbReference type="ChEBI" id="CHEBI:29105"/>
    </ligand>
</feature>
<dbReference type="Pfam" id="PF02574">
    <property type="entry name" value="S-methyl_trans"/>
    <property type="match status" value="1"/>
</dbReference>
<accession>A0A2R5G9S2</accession>
<keyword evidence="7" id="KW-1185">Reference proteome</keyword>
<evidence type="ECO:0000313" key="6">
    <source>
        <dbReference type="EMBL" id="GBG25273.1"/>
    </source>
</evidence>
<dbReference type="GO" id="GO:0009086">
    <property type="term" value="P:methionine biosynthetic process"/>
    <property type="evidence" value="ECO:0007669"/>
    <property type="project" value="InterPro"/>
</dbReference>
<feature type="binding site" evidence="3">
    <location>
        <position position="207"/>
    </location>
    <ligand>
        <name>Zn(2+)</name>
        <dbReference type="ChEBI" id="CHEBI:29105"/>
    </ligand>
</feature>
<evidence type="ECO:0000259" key="5">
    <source>
        <dbReference type="PROSITE" id="PS50970"/>
    </source>
</evidence>
<dbReference type="PANTHER" id="PTHR11103:SF18">
    <property type="entry name" value="SLR1189 PROTEIN"/>
    <property type="match status" value="1"/>
</dbReference>
<dbReference type="Proteomes" id="UP000241890">
    <property type="component" value="Unassembled WGS sequence"/>
</dbReference>
<dbReference type="GO" id="GO:0008168">
    <property type="term" value="F:methyltransferase activity"/>
    <property type="evidence" value="ECO:0007669"/>
    <property type="project" value="UniProtKB-UniRule"/>
</dbReference>
<dbReference type="PANTHER" id="PTHR11103">
    <property type="entry name" value="SLR1189 PROTEIN"/>
    <property type="match status" value="1"/>
</dbReference>
<organism evidence="6 7">
    <name type="scientific">Hondaea fermentalgiana</name>
    <dbReference type="NCBI Taxonomy" id="2315210"/>
    <lineage>
        <taxon>Eukaryota</taxon>
        <taxon>Sar</taxon>
        <taxon>Stramenopiles</taxon>
        <taxon>Bigyra</taxon>
        <taxon>Labyrinthulomycetes</taxon>
        <taxon>Thraustochytrida</taxon>
        <taxon>Thraustochytriidae</taxon>
        <taxon>Hondaea</taxon>
    </lineage>
</organism>
<dbReference type="AlphaFoldDB" id="A0A2R5G9S2"/>
<protein>
    <submittedName>
        <fullName evidence="6">Homocysteine S-methyltransferase 1</fullName>
    </submittedName>
</protein>
<keyword evidence="3 4" id="KW-0862">Zinc</keyword>
<keyword evidence="3 4" id="KW-0479">Metal-binding</keyword>
<keyword evidence="1 4" id="KW-0489">Methyltransferase</keyword>
<evidence type="ECO:0000256" key="4">
    <source>
        <dbReference type="PROSITE-ProRule" id="PRU00333"/>
    </source>
</evidence>